<reference evidence="2" key="1">
    <citation type="journal article" date="2020" name="Stud. Mycol.">
        <title>101 Dothideomycetes genomes: A test case for predicting lifestyles and emergence of pathogens.</title>
        <authorList>
            <person name="Haridas S."/>
            <person name="Albert R."/>
            <person name="Binder M."/>
            <person name="Bloem J."/>
            <person name="LaButti K."/>
            <person name="Salamov A."/>
            <person name="Andreopoulos B."/>
            <person name="Baker S."/>
            <person name="Barry K."/>
            <person name="Bills G."/>
            <person name="Bluhm B."/>
            <person name="Cannon C."/>
            <person name="Castanera R."/>
            <person name="Culley D."/>
            <person name="Daum C."/>
            <person name="Ezra D."/>
            <person name="Gonzalez J."/>
            <person name="Henrissat B."/>
            <person name="Kuo A."/>
            <person name="Liang C."/>
            <person name="Lipzen A."/>
            <person name="Lutzoni F."/>
            <person name="Magnuson J."/>
            <person name="Mondo S."/>
            <person name="Nolan M."/>
            <person name="Ohm R."/>
            <person name="Pangilinan J."/>
            <person name="Park H.-J."/>
            <person name="Ramirez L."/>
            <person name="Alfaro M."/>
            <person name="Sun H."/>
            <person name="Tritt A."/>
            <person name="Yoshinaga Y."/>
            <person name="Zwiers L.-H."/>
            <person name="Turgeon B."/>
            <person name="Goodwin S."/>
            <person name="Spatafora J."/>
            <person name="Crous P."/>
            <person name="Grigoriev I."/>
        </authorList>
    </citation>
    <scope>NUCLEOTIDE SEQUENCE [LARGE SCALE GENOMIC DNA]</scope>
    <source>
        <strain evidence="2">CECT 20119</strain>
    </source>
</reference>
<name>A0A6A6GJT6_9PEZI</name>
<evidence type="ECO:0000313" key="1">
    <source>
        <dbReference type="EMBL" id="KAF2226015.1"/>
    </source>
</evidence>
<dbReference type="AlphaFoldDB" id="A0A6A6GJT6"/>
<evidence type="ECO:0000313" key="2">
    <source>
        <dbReference type="Proteomes" id="UP000799538"/>
    </source>
</evidence>
<dbReference type="EMBL" id="ML992503">
    <property type="protein sequence ID" value="KAF2226015.1"/>
    <property type="molecule type" value="Genomic_DNA"/>
</dbReference>
<proteinExistence type="predicted"/>
<sequence length="169" mass="19078">MGTSESRIMAGTKHSWARVSCFTNATAVDANDAKLLSVHKAFCCLYTKLEASSRRGTCETDAACMSWMTSYEQTVWDACLTRHGTDHSSNDHRLSVLSFHPLLSLLRFSLSNIGYPSQPKRPFRPHGLHDRLLTVTRIRLPILRRDITPHVPRVGPVYTPDSSYHHQQS</sequence>
<protein>
    <submittedName>
        <fullName evidence="1">Uncharacterized protein</fullName>
    </submittedName>
</protein>
<accession>A0A6A6GJT6</accession>
<organism evidence="1 2">
    <name type="scientific">Elsinoe ampelina</name>
    <dbReference type="NCBI Taxonomy" id="302913"/>
    <lineage>
        <taxon>Eukaryota</taxon>
        <taxon>Fungi</taxon>
        <taxon>Dikarya</taxon>
        <taxon>Ascomycota</taxon>
        <taxon>Pezizomycotina</taxon>
        <taxon>Dothideomycetes</taxon>
        <taxon>Dothideomycetidae</taxon>
        <taxon>Myriangiales</taxon>
        <taxon>Elsinoaceae</taxon>
        <taxon>Elsinoe</taxon>
    </lineage>
</organism>
<keyword evidence="2" id="KW-1185">Reference proteome</keyword>
<gene>
    <name evidence="1" type="ORF">BDZ85DRAFT_74257</name>
</gene>
<dbReference type="Proteomes" id="UP000799538">
    <property type="component" value="Unassembled WGS sequence"/>
</dbReference>